<dbReference type="GO" id="GO:1990077">
    <property type="term" value="C:primosome complex"/>
    <property type="evidence" value="ECO:0007669"/>
    <property type="project" value="UniProtKB-UniRule"/>
</dbReference>
<dbReference type="HAMAP" id="MF_00720">
    <property type="entry name" value="PriB"/>
    <property type="match status" value="1"/>
</dbReference>
<dbReference type="GO" id="GO:0003697">
    <property type="term" value="F:single-stranded DNA binding"/>
    <property type="evidence" value="ECO:0007669"/>
    <property type="project" value="UniProtKB-UniRule"/>
</dbReference>
<keyword evidence="3" id="KW-1185">Reference proteome</keyword>
<accession>A0A366H682</accession>
<dbReference type="EMBL" id="QNRQ01000009">
    <property type="protein sequence ID" value="RBP37485.1"/>
    <property type="molecule type" value="Genomic_DNA"/>
</dbReference>
<dbReference type="Pfam" id="PF22657">
    <property type="entry name" value="SSB_1"/>
    <property type="match status" value="1"/>
</dbReference>
<dbReference type="NCBIfam" id="TIGR04418">
    <property type="entry name" value="PriB_gamma"/>
    <property type="match status" value="1"/>
</dbReference>
<organism evidence="2 3">
    <name type="scientific">Eoetvoesiella caeni</name>
    <dbReference type="NCBI Taxonomy" id="645616"/>
    <lineage>
        <taxon>Bacteria</taxon>
        <taxon>Pseudomonadati</taxon>
        <taxon>Pseudomonadota</taxon>
        <taxon>Betaproteobacteria</taxon>
        <taxon>Burkholderiales</taxon>
        <taxon>Alcaligenaceae</taxon>
        <taxon>Eoetvoesiella</taxon>
    </lineage>
</organism>
<dbReference type="RefSeq" id="WP_113934182.1">
    <property type="nucleotide sequence ID" value="NZ_JACCEU010000006.1"/>
</dbReference>
<evidence type="ECO:0000256" key="1">
    <source>
        <dbReference type="HAMAP-Rule" id="MF_00720"/>
    </source>
</evidence>
<comment type="similarity">
    <text evidence="1">Belongs to the PriB family.</text>
</comment>
<comment type="caution">
    <text evidence="2">The sequence shown here is derived from an EMBL/GenBank/DDBJ whole genome shotgun (WGS) entry which is preliminary data.</text>
</comment>
<comment type="function">
    <text evidence="1">Involved in the restart of stalled replication forks, which reloads the replicative helicase on sites other than the origin of replication; the PriA-PriB pathway is the major replication restart pathway. During primosome assembly it facilitates complex formation between PriA and DnaT on DNA; stabilizes PriA on DNA. Stimulates the DNA unwinding activity of PriA helicase.</text>
</comment>
<dbReference type="Gene3D" id="2.40.50.140">
    <property type="entry name" value="Nucleic acid-binding proteins"/>
    <property type="match status" value="1"/>
</dbReference>
<dbReference type="OrthoDB" id="5296916at2"/>
<dbReference type="Proteomes" id="UP000253628">
    <property type="component" value="Unassembled WGS sequence"/>
</dbReference>
<dbReference type="GO" id="GO:0006269">
    <property type="term" value="P:DNA replication, synthesis of primer"/>
    <property type="evidence" value="ECO:0007669"/>
    <property type="project" value="UniProtKB-KW"/>
</dbReference>
<dbReference type="SUPFAM" id="SSF50249">
    <property type="entry name" value="Nucleic acid-binding proteins"/>
    <property type="match status" value="1"/>
</dbReference>
<sequence length="105" mass="11099">MNQLALRAEAIEVKPLRYTPAGLPALEMLLNHESEVIEAGVARRVEFTIPAIALGDIALLLVDTPLGASLSIEGFIAPVRKGASKLVLHMQQAKRIFAGGASATV</sequence>
<keyword evidence="1" id="KW-0639">Primosome</keyword>
<dbReference type="InterPro" id="IPR012340">
    <property type="entry name" value="NA-bd_OB-fold"/>
</dbReference>
<dbReference type="InterPro" id="IPR023646">
    <property type="entry name" value="Prisomal_replication_PriB"/>
</dbReference>
<evidence type="ECO:0000313" key="2">
    <source>
        <dbReference type="EMBL" id="RBP37485.1"/>
    </source>
</evidence>
<keyword evidence="1" id="KW-0238">DNA-binding</keyword>
<name>A0A366H682_9BURK</name>
<evidence type="ECO:0000313" key="3">
    <source>
        <dbReference type="Proteomes" id="UP000253628"/>
    </source>
</evidence>
<comment type="subunit">
    <text evidence="1">Homodimer. Interacts with PriA and DnaT. Component of the replication restart primosome. Primosome assembly occurs via a 'hand-off' mechanism. PriA binds to replication forks, subsequently PriB then DnaT bind; DnaT then displaces ssDNA to generate the helicase loading substrate.</text>
</comment>
<dbReference type="PIRSF" id="PIRSF003135">
    <property type="entry name" value="Primosomal_n"/>
    <property type="match status" value="1"/>
</dbReference>
<proteinExistence type="inferred from homology"/>
<gene>
    <name evidence="1" type="primary">priB</name>
    <name evidence="2" type="ORF">DFR37_10948</name>
</gene>
<keyword evidence="1" id="KW-0235">DNA replication</keyword>
<dbReference type="AlphaFoldDB" id="A0A366H682"/>
<protein>
    <recommendedName>
        <fullName evidence="1">Replication restart protein PriB</fullName>
    </recommendedName>
</protein>
<reference evidence="2 3" key="1">
    <citation type="submission" date="2018-06" db="EMBL/GenBank/DDBJ databases">
        <title>Genomic Encyclopedia of Type Strains, Phase IV (KMG-IV): sequencing the most valuable type-strain genomes for metagenomic binning, comparative biology and taxonomic classification.</title>
        <authorList>
            <person name="Goeker M."/>
        </authorList>
    </citation>
    <scope>NUCLEOTIDE SEQUENCE [LARGE SCALE GENOMIC DNA]</scope>
    <source>
        <strain evidence="2 3">DSM 25520</strain>
    </source>
</reference>